<evidence type="ECO:0000256" key="2">
    <source>
        <dbReference type="SAM" id="Phobius"/>
    </source>
</evidence>
<evidence type="ECO:0000313" key="3">
    <source>
        <dbReference type="Proteomes" id="UP000492821"/>
    </source>
</evidence>
<dbReference type="AlphaFoldDB" id="A0A7E5A0J8"/>
<evidence type="ECO:0000313" key="4">
    <source>
        <dbReference type="WBParaSite" id="Pan_g7421.t1"/>
    </source>
</evidence>
<feature type="compositionally biased region" description="Polar residues" evidence="1">
    <location>
        <begin position="231"/>
        <end position="242"/>
    </location>
</feature>
<protein>
    <submittedName>
        <fullName evidence="4">HCO3_cotransp domain-containing protein</fullName>
    </submittedName>
</protein>
<name>A0A7E5A0J8_PANRE</name>
<proteinExistence type="predicted"/>
<dbReference type="Proteomes" id="UP000492821">
    <property type="component" value="Unassembled WGS sequence"/>
</dbReference>
<dbReference type="Pfam" id="PF10327">
    <property type="entry name" value="7TM_GPCR_Sri"/>
    <property type="match status" value="1"/>
</dbReference>
<keyword evidence="3" id="KW-1185">Reference proteome</keyword>
<feature type="region of interest" description="Disordered" evidence="1">
    <location>
        <begin position="224"/>
        <end position="251"/>
    </location>
</feature>
<sequence length="446" mass="50537">MALGIIAYPLPSAITVFFGISDEEGTLEYVKINHPEYYDLFSHNVCYTFSKYSGMVIYAIVAAFQVSFVGGISIGAVIKIYCLLHEKKGNFSAKTYEMHRRLIQSLCIQAFVHLSFLAVPTITGFLMVINSFGNIRLVSLTIMPLLSMHHFINHRSFIRMSSFFKHLLTAPFAESYMQYANIHPVEPAPMDEGSKINALGLNVDPSDASITLDDWDFVSTPLETVHEEPNEGSSGTSGNGDQQAARPDSPTLLAKRLESNLRIDKSETMEIIKDGQVETIPRPANITNLAQRVEGKLRKHEDSQEPFKLEPRAMLSGRRTPRPRESPYQDIAFELGGLSIGRDYIPVSDPSNSLRSRFVTERRMGPLRRPKRTLVHHGLLSNRRERLRPYYENPIYYEFNGQRYQMPSYHGYLSRPDTFLSSNSQFLQNSPPSGSRPNIFPDYRGL</sequence>
<feature type="compositionally biased region" description="Polar residues" evidence="1">
    <location>
        <begin position="423"/>
        <end position="436"/>
    </location>
</feature>
<dbReference type="PANTHER" id="PTHR45830:SF15">
    <property type="entry name" value="SERPENTINE RECEPTOR, CLASS I"/>
    <property type="match status" value="1"/>
</dbReference>
<keyword evidence="2" id="KW-0472">Membrane</keyword>
<accession>A0A7E5A0J8</accession>
<feature type="transmembrane region" description="Helical" evidence="2">
    <location>
        <begin position="105"/>
        <end position="129"/>
    </location>
</feature>
<keyword evidence="2" id="KW-0812">Transmembrane</keyword>
<dbReference type="WBParaSite" id="Pan_g7421.t1">
    <property type="protein sequence ID" value="Pan_g7421.t1"/>
    <property type="gene ID" value="Pan_g7421"/>
</dbReference>
<reference evidence="3" key="1">
    <citation type="journal article" date="2013" name="Genetics">
        <title>The draft genome and transcriptome of Panagrellus redivivus are shaped by the harsh demands of a free-living lifestyle.</title>
        <authorList>
            <person name="Srinivasan J."/>
            <person name="Dillman A.R."/>
            <person name="Macchietto M.G."/>
            <person name="Heikkinen L."/>
            <person name="Lakso M."/>
            <person name="Fracchia K.M."/>
            <person name="Antoshechkin I."/>
            <person name="Mortazavi A."/>
            <person name="Wong G."/>
            <person name="Sternberg P.W."/>
        </authorList>
    </citation>
    <scope>NUCLEOTIDE SEQUENCE [LARGE SCALE GENOMIC DNA]</scope>
    <source>
        <strain evidence="3">MT8872</strain>
    </source>
</reference>
<reference evidence="4" key="2">
    <citation type="submission" date="2020-10" db="UniProtKB">
        <authorList>
            <consortium name="WormBaseParasite"/>
        </authorList>
    </citation>
    <scope>IDENTIFICATION</scope>
</reference>
<organism evidence="3 4">
    <name type="scientific">Panagrellus redivivus</name>
    <name type="common">Microworm</name>
    <dbReference type="NCBI Taxonomy" id="6233"/>
    <lineage>
        <taxon>Eukaryota</taxon>
        <taxon>Metazoa</taxon>
        <taxon>Ecdysozoa</taxon>
        <taxon>Nematoda</taxon>
        <taxon>Chromadorea</taxon>
        <taxon>Rhabditida</taxon>
        <taxon>Tylenchina</taxon>
        <taxon>Panagrolaimomorpha</taxon>
        <taxon>Panagrolaimoidea</taxon>
        <taxon>Panagrolaimidae</taxon>
        <taxon>Panagrellus</taxon>
    </lineage>
</organism>
<keyword evidence="2" id="KW-1133">Transmembrane helix</keyword>
<dbReference type="PANTHER" id="PTHR45830">
    <property type="entry name" value="SERPENTINE RECEPTOR, CLASS I"/>
    <property type="match status" value="1"/>
</dbReference>
<feature type="transmembrane region" description="Helical" evidence="2">
    <location>
        <begin position="57"/>
        <end position="84"/>
    </location>
</feature>
<feature type="region of interest" description="Disordered" evidence="1">
    <location>
        <begin position="423"/>
        <end position="446"/>
    </location>
</feature>
<evidence type="ECO:0000256" key="1">
    <source>
        <dbReference type="SAM" id="MobiDB-lite"/>
    </source>
</evidence>
<dbReference type="InterPro" id="IPR019429">
    <property type="entry name" value="7TM_GPCR_serpentine_rcpt_Sri"/>
</dbReference>